<sequence length="323" mass="37429">MFLLSRTIKNASFSLRYKATQLSYGIPFGLRYRSELCDKQKLEQLKSLITTPRKEKTIRQSFDLEQVLKTARKLAETGERDDIVKDLLSAFSTEGVVKSFSSIEIEEIPQLEIKMGGYLIFKDEIALKPSKLFEDVMERIFRRWNLSLENARRTIVDTYLLEAVDHNYDPKTFDAKKDKLSIYPEYYVKPQNVERDLTLRGSIDYLSALRIEPNNLSLQAGHSLPSECVFCAVEAKKDESFTQGTGELLGEMKALHKREMKPINGVLTDGLRWMFYHLDDDIYYESKIIYHESRSSVILGALHYWVRGEIPADNLFEKVNQIN</sequence>
<evidence type="ECO:0000313" key="2">
    <source>
        <dbReference type="Proteomes" id="UP000684084"/>
    </source>
</evidence>
<proteinExistence type="predicted"/>
<comment type="caution">
    <text evidence="1">The sequence shown here is derived from an EMBL/GenBank/DDBJ whole genome shotgun (WGS) entry which is preliminary data.</text>
</comment>
<dbReference type="AlphaFoldDB" id="A0A915ZQ52"/>
<protein>
    <submittedName>
        <fullName evidence="1">Uncharacterized protein</fullName>
    </submittedName>
</protein>
<dbReference type="OrthoDB" id="2324364at2759"/>
<accession>A0A915ZQ52</accession>
<evidence type="ECO:0000313" key="1">
    <source>
        <dbReference type="EMBL" id="CAB5382899.1"/>
    </source>
</evidence>
<name>A0A915ZQ52_9GLOM</name>
<organism evidence="1 2">
    <name type="scientific">Rhizophagus irregularis</name>
    <dbReference type="NCBI Taxonomy" id="588596"/>
    <lineage>
        <taxon>Eukaryota</taxon>
        <taxon>Fungi</taxon>
        <taxon>Fungi incertae sedis</taxon>
        <taxon>Mucoromycota</taxon>
        <taxon>Glomeromycotina</taxon>
        <taxon>Glomeromycetes</taxon>
        <taxon>Glomerales</taxon>
        <taxon>Glomeraceae</taxon>
        <taxon>Rhizophagus</taxon>
    </lineage>
</organism>
<dbReference type="Proteomes" id="UP000684084">
    <property type="component" value="Unassembled WGS sequence"/>
</dbReference>
<reference evidence="1" key="1">
    <citation type="submission" date="2020-05" db="EMBL/GenBank/DDBJ databases">
        <authorList>
            <person name="Rincon C."/>
            <person name="Sanders R I."/>
            <person name="Robbins C."/>
            <person name="Chaturvedi A."/>
        </authorList>
    </citation>
    <scope>NUCLEOTIDE SEQUENCE</scope>
    <source>
        <strain evidence="1">CHB12</strain>
    </source>
</reference>
<dbReference type="EMBL" id="CAGKOT010000047">
    <property type="protein sequence ID" value="CAB5382899.1"/>
    <property type="molecule type" value="Genomic_DNA"/>
</dbReference>
<gene>
    <name evidence="1" type="ORF">CHRIB12_LOCUS18182</name>
</gene>